<reference evidence="1 2" key="1">
    <citation type="submission" date="2020-04" db="EMBL/GenBank/DDBJ databases">
        <title>Molecular characterization of pseudomonads from Agaricus bisporus reveal novel blotch 2 pathogens in Western Europe.</title>
        <authorList>
            <person name="Taparia T."/>
            <person name="Krijger M."/>
            <person name="Haynes E."/>
            <person name="Elpinstone J.G."/>
            <person name="Noble R."/>
            <person name="Van Der Wolf J."/>
        </authorList>
    </citation>
    <scope>NUCLEOTIDE SEQUENCE [LARGE SCALE GENOMIC DNA]</scope>
    <source>
        <strain evidence="1 2">H7001</strain>
    </source>
</reference>
<dbReference type="EMBL" id="JACAQB010000008">
    <property type="protein sequence ID" value="NWB98062.1"/>
    <property type="molecule type" value="Genomic_DNA"/>
</dbReference>
<sequence>MSSTLTTEVKDGKPVGKIERNPRKVDFYEILFFFGAVKSRTIAHYFGAAQFFPKAS</sequence>
<name>A0A7Y7XDX9_9PSED</name>
<evidence type="ECO:0000313" key="2">
    <source>
        <dbReference type="Proteomes" id="UP000539985"/>
    </source>
</evidence>
<dbReference type="AlphaFoldDB" id="A0A7Y7XDX9"/>
<comment type="caution">
    <text evidence="1">The sequence shown here is derived from an EMBL/GenBank/DDBJ whole genome shotgun (WGS) entry which is preliminary data.</text>
</comment>
<proteinExistence type="predicted"/>
<protein>
    <submittedName>
        <fullName evidence="1">Uncharacterized protein</fullName>
    </submittedName>
</protein>
<gene>
    <name evidence="1" type="ORF">HX882_19375</name>
</gene>
<dbReference type="Proteomes" id="UP000539985">
    <property type="component" value="Unassembled WGS sequence"/>
</dbReference>
<accession>A0A7Y7XDX9</accession>
<dbReference type="RefSeq" id="WP_177103684.1">
    <property type="nucleotide sequence ID" value="NZ_JACAQB010000008.1"/>
</dbReference>
<evidence type="ECO:0000313" key="1">
    <source>
        <dbReference type="EMBL" id="NWB98062.1"/>
    </source>
</evidence>
<organism evidence="1 2">
    <name type="scientific">Pseudomonas gingeri</name>
    <dbReference type="NCBI Taxonomy" id="117681"/>
    <lineage>
        <taxon>Bacteria</taxon>
        <taxon>Pseudomonadati</taxon>
        <taxon>Pseudomonadota</taxon>
        <taxon>Gammaproteobacteria</taxon>
        <taxon>Pseudomonadales</taxon>
        <taxon>Pseudomonadaceae</taxon>
        <taxon>Pseudomonas</taxon>
    </lineage>
</organism>